<keyword evidence="4" id="KW-1185">Reference proteome</keyword>
<accession>A0A830GP57</accession>
<feature type="region of interest" description="Disordered" evidence="1">
    <location>
        <begin position="1"/>
        <end position="21"/>
    </location>
</feature>
<feature type="compositionally biased region" description="Polar residues" evidence="1">
    <location>
        <begin position="1"/>
        <end position="18"/>
    </location>
</feature>
<dbReference type="Pfam" id="PF18545">
    <property type="entry name" value="HalOD1"/>
    <property type="match status" value="1"/>
</dbReference>
<organism evidence="3 4">
    <name type="scientific">Haloarcula pellucida</name>
    <dbReference type="NCBI Taxonomy" id="1427151"/>
    <lineage>
        <taxon>Archaea</taxon>
        <taxon>Methanobacteriati</taxon>
        <taxon>Methanobacteriota</taxon>
        <taxon>Stenosarchaea group</taxon>
        <taxon>Halobacteria</taxon>
        <taxon>Halobacteriales</taxon>
        <taxon>Haloarculaceae</taxon>
        <taxon>Haloarcula</taxon>
    </lineage>
</organism>
<feature type="domain" description="Halobacterial output" evidence="2">
    <location>
        <begin position="21"/>
        <end position="86"/>
    </location>
</feature>
<dbReference type="RefSeq" id="WP_189000482.1">
    <property type="nucleotide sequence ID" value="NZ_BMOU01000006.1"/>
</dbReference>
<gene>
    <name evidence="3" type="ORF">GCM10009030_32450</name>
</gene>
<comment type="caution">
    <text evidence="3">The sequence shown here is derived from an EMBL/GenBank/DDBJ whole genome shotgun (WGS) entry which is preliminary data.</text>
</comment>
<evidence type="ECO:0000313" key="4">
    <source>
        <dbReference type="Proteomes" id="UP000605784"/>
    </source>
</evidence>
<name>A0A830GP57_9EURY</name>
<sequence length="87" mass="9009">MHTAPDASSTTPDLSTTLEKTDSVAETVVRAVAAVEDDPIEALPPLTTAVDPDALAALFGSETVGHVSFTYYGHTVVVSSSDDIAVY</sequence>
<reference evidence="3" key="2">
    <citation type="submission" date="2020-09" db="EMBL/GenBank/DDBJ databases">
        <authorList>
            <person name="Sun Q."/>
            <person name="Ohkuma M."/>
        </authorList>
    </citation>
    <scope>NUCLEOTIDE SEQUENCE</scope>
    <source>
        <strain evidence="3">JCM 17820</strain>
    </source>
</reference>
<dbReference type="AlphaFoldDB" id="A0A830GP57"/>
<evidence type="ECO:0000256" key="1">
    <source>
        <dbReference type="SAM" id="MobiDB-lite"/>
    </source>
</evidence>
<dbReference type="Proteomes" id="UP000605784">
    <property type="component" value="Unassembled WGS sequence"/>
</dbReference>
<dbReference type="EMBL" id="BMOU01000006">
    <property type="protein sequence ID" value="GGO00140.1"/>
    <property type="molecule type" value="Genomic_DNA"/>
</dbReference>
<evidence type="ECO:0000259" key="2">
    <source>
        <dbReference type="Pfam" id="PF18545"/>
    </source>
</evidence>
<protein>
    <recommendedName>
        <fullName evidence="2">Halobacterial output domain-containing protein</fullName>
    </recommendedName>
</protein>
<proteinExistence type="predicted"/>
<evidence type="ECO:0000313" key="3">
    <source>
        <dbReference type="EMBL" id="GGO00140.1"/>
    </source>
</evidence>
<reference evidence="3" key="1">
    <citation type="journal article" date="2014" name="Int. J. Syst. Evol. Microbiol.">
        <title>Complete genome sequence of Corynebacterium casei LMG S-19264T (=DSM 44701T), isolated from a smear-ripened cheese.</title>
        <authorList>
            <consortium name="US DOE Joint Genome Institute (JGI-PGF)"/>
            <person name="Walter F."/>
            <person name="Albersmeier A."/>
            <person name="Kalinowski J."/>
            <person name="Ruckert C."/>
        </authorList>
    </citation>
    <scope>NUCLEOTIDE SEQUENCE</scope>
    <source>
        <strain evidence="3">JCM 17820</strain>
    </source>
</reference>
<dbReference type="InterPro" id="IPR040624">
    <property type="entry name" value="HalOD1"/>
</dbReference>